<protein>
    <submittedName>
        <fullName evidence="2">T cell leukemia/lymphoma 1B, 1</fullName>
    </submittedName>
</protein>
<dbReference type="InterPro" id="IPR004832">
    <property type="entry name" value="TCL1_MTCP1"/>
</dbReference>
<sequence length="129" mass="14714">MAAAAFDPLGPLPVYLVSVRLGIYEDEHHRVWIVANVETSHSSHGNRRRTHVTVHLWKLIPQQVIPFNPLNYDFLPTTWKLESRNIYWATDGTHWRLLDHSQVLIAWLAPAPVPSGRLCTHPSVCSSSF</sequence>
<dbReference type="SUPFAM" id="SSF50904">
    <property type="entry name" value="Oncogene products"/>
    <property type="match status" value="1"/>
</dbReference>
<accession>A0A1Y7VM49</accession>
<name>A0A1Y7VM49_MOUSE</name>
<reference evidence="2 4" key="1">
    <citation type="journal article" date="2009" name="PLoS Biol.">
        <title>Lineage-specific biology revealed by a finished genome assembly of the mouse.</title>
        <authorList>
            <consortium name="Mouse Genome Sequencing Consortium"/>
            <person name="Church D.M."/>
            <person name="Goodstadt L."/>
            <person name="Hillier L.W."/>
            <person name="Zody M.C."/>
            <person name="Goldstein S."/>
            <person name="She X."/>
            <person name="Bult C.J."/>
            <person name="Agarwala R."/>
            <person name="Cherry J.L."/>
            <person name="DiCuccio M."/>
            <person name="Hlavina W."/>
            <person name="Kapustin Y."/>
            <person name="Meric P."/>
            <person name="Maglott D."/>
            <person name="Birtle Z."/>
            <person name="Marques A.C."/>
            <person name="Graves T."/>
            <person name="Zhou S."/>
            <person name="Teague B."/>
            <person name="Potamousis K."/>
            <person name="Churas C."/>
            <person name="Place M."/>
            <person name="Herschleb J."/>
            <person name="Runnheim R."/>
            <person name="Forrest D."/>
            <person name="Amos-Landgraf J."/>
            <person name="Schwartz D.C."/>
            <person name="Cheng Z."/>
            <person name="Lindblad-Toh K."/>
            <person name="Eichler E.E."/>
            <person name="Ponting C.P."/>
        </authorList>
    </citation>
    <scope>NUCLEOTIDE SEQUENCE [LARGE SCALE GENOMIC DNA]</scope>
    <source>
        <strain evidence="2 4">C57BL/6J</strain>
    </source>
</reference>
<dbReference type="Proteomes" id="UP000000589">
    <property type="component" value="Chromosome 12"/>
</dbReference>
<dbReference type="GeneID" id="27379"/>
<dbReference type="VEuPathDB" id="HostDB:ENSMUSG00000066359"/>
<dbReference type="AGR" id="MGI:1351601"/>
<reference evidence="2" key="4">
    <citation type="submission" date="2025-09" db="UniProtKB">
        <authorList>
            <consortium name="Ensembl"/>
        </authorList>
    </citation>
    <scope>IDENTIFICATION</scope>
    <source>
        <strain evidence="2">C57BL/6J</strain>
    </source>
</reference>
<dbReference type="Bgee" id="ENSMUSG00000066359">
    <property type="expression patterns" value="Expressed in animal zygote and 26 other cell types or tissues"/>
</dbReference>
<gene>
    <name evidence="2 3" type="primary">Tcl1b1</name>
</gene>
<reference evidence="2 4" key="2">
    <citation type="journal article" date="2011" name="PLoS Biol.">
        <title>Modernizing reference genome assemblies.</title>
        <authorList>
            <person name="Church D.M."/>
            <person name="Schneider V.A."/>
            <person name="Graves T."/>
            <person name="Auger K."/>
            <person name="Cunningham F."/>
            <person name="Bouk N."/>
            <person name="Chen H.C."/>
            <person name="Agarwala R."/>
            <person name="McLaren W.M."/>
            <person name="Ritchie G.R."/>
            <person name="Albracht D."/>
            <person name="Kremitzki M."/>
            <person name="Rock S."/>
            <person name="Kotkiewicz H."/>
            <person name="Kremitzki C."/>
            <person name="Wollam A."/>
            <person name="Trani L."/>
            <person name="Fulton L."/>
            <person name="Fulton R."/>
            <person name="Matthews L."/>
            <person name="Whitehead S."/>
            <person name="Chow W."/>
            <person name="Torrance J."/>
            <person name="Dunn M."/>
            <person name="Harden G."/>
            <person name="Threadgold G."/>
            <person name="Wood J."/>
            <person name="Collins J."/>
            <person name="Heath P."/>
            <person name="Griffiths G."/>
            <person name="Pelan S."/>
            <person name="Grafham D."/>
            <person name="Eichler E.E."/>
            <person name="Weinstock G."/>
            <person name="Mardis E.R."/>
            <person name="Wilson R.K."/>
            <person name="Howe K."/>
            <person name="Flicek P."/>
            <person name="Hubbard T."/>
        </authorList>
    </citation>
    <scope>NUCLEOTIDE SEQUENCE [LARGE SCALE GENOMIC DNA]</scope>
    <source>
        <strain evidence="2 4">C57BL/6J</strain>
    </source>
</reference>
<dbReference type="Gene3D" id="2.40.15.10">
    <property type="entry name" value="TCL1/MTCP1"/>
    <property type="match status" value="1"/>
</dbReference>
<evidence type="ECO:0000256" key="1">
    <source>
        <dbReference type="ARBA" id="ARBA00006399"/>
    </source>
</evidence>
<dbReference type="AlphaFoldDB" id="A0A1Y7VM49"/>
<evidence type="ECO:0000313" key="3">
    <source>
        <dbReference type="MGI" id="MGI:1351601"/>
    </source>
</evidence>
<keyword evidence="4" id="KW-1185">Reference proteome</keyword>
<dbReference type="GO" id="GO:0043539">
    <property type="term" value="F:protein serine/threonine kinase activator activity"/>
    <property type="evidence" value="ECO:0007669"/>
    <property type="project" value="InterPro"/>
</dbReference>
<evidence type="ECO:0000313" key="4">
    <source>
        <dbReference type="Proteomes" id="UP000000589"/>
    </source>
</evidence>
<dbReference type="Pfam" id="PF01840">
    <property type="entry name" value="TCL1_MTCP1"/>
    <property type="match status" value="1"/>
</dbReference>
<dbReference type="InterPro" id="IPR036672">
    <property type="entry name" value="TCL1_MTCP1_sf"/>
</dbReference>
<dbReference type="MGI" id="MGI:1351601">
    <property type="gene designation" value="Tcl1b1"/>
</dbReference>
<comment type="similarity">
    <text evidence="1">Belongs to the TCL1 family.</text>
</comment>
<evidence type="ECO:0000313" key="2">
    <source>
        <dbReference type="Ensembl" id="ENSMUSP00000152806.2"/>
    </source>
</evidence>
<proteinExistence type="inferred from homology"/>
<dbReference type="PANTHER" id="PTHR14060:SF2">
    <property type="entry name" value="T-CELL LEUKEMIA_LYMPHOMA PROTEIN 1B"/>
    <property type="match status" value="1"/>
</dbReference>
<dbReference type="ExpressionAtlas" id="A0A1Y7VM49">
    <property type="expression patterns" value="baseline and differential"/>
</dbReference>
<dbReference type="Ensembl" id="ENSMUST00000222342.2">
    <property type="protein sequence ID" value="ENSMUSP00000152806.2"/>
    <property type="gene ID" value="ENSMUSG00000066359.7"/>
</dbReference>
<dbReference type="GeneTree" id="ENSGT00390000006885"/>
<dbReference type="RefSeq" id="NP_001423262.1">
    <property type="nucleotide sequence ID" value="NM_001436333.1"/>
</dbReference>
<organism evidence="2 4">
    <name type="scientific">Mus musculus</name>
    <name type="common">Mouse</name>
    <dbReference type="NCBI Taxonomy" id="10090"/>
    <lineage>
        <taxon>Eukaryota</taxon>
        <taxon>Metazoa</taxon>
        <taxon>Chordata</taxon>
        <taxon>Craniata</taxon>
        <taxon>Vertebrata</taxon>
        <taxon>Euteleostomi</taxon>
        <taxon>Mammalia</taxon>
        <taxon>Eutheria</taxon>
        <taxon>Euarchontoglires</taxon>
        <taxon>Glires</taxon>
        <taxon>Rodentia</taxon>
        <taxon>Myomorpha</taxon>
        <taxon>Muroidea</taxon>
        <taxon>Muridae</taxon>
        <taxon>Murinae</taxon>
        <taxon>Mus</taxon>
        <taxon>Mus</taxon>
    </lineage>
</organism>
<reference evidence="2" key="3">
    <citation type="submission" date="2025-08" db="UniProtKB">
        <authorList>
            <consortium name="Ensembl"/>
        </authorList>
    </citation>
    <scope>IDENTIFICATION</scope>
    <source>
        <strain evidence="2">C57BL/6J</strain>
    </source>
</reference>
<dbReference type="OrthoDB" id="9630488at2759"/>
<dbReference type="PANTHER" id="PTHR14060">
    <property type="entry name" value="PROTEIN P13 MTCP-1"/>
    <property type="match status" value="1"/>
</dbReference>